<evidence type="ECO:0000256" key="14">
    <source>
        <dbReference type="ARBA" id="ARBA00023303"/>
    </source>
</evidence>
<feature type="site" description="Interaction with the cone snail toxin Con-ikot-ikot" evidence="17">
    <location>
        <position position="684"/>
    </location>
</feature>
<dbReference type="SMART" id="SM00079">
    <property type="entry name" value="PBPe"/>
    <property type="match status" value="1"/>
</dbReference>
<feature type="domain" description="Ionotropic glutamate receptor C-terminal" evidence="22">
    <location>
        <begin position="418"/>
        <end position="793"/>
    </location>
</feature>
<dbReference type="PANTHER" id="PTHR18966">
    <property type="entry name" value="IONOTROPIC GLUTAMATE RECEPTOR"/>
    <property type="match status" value="1"/>
</dbReference>
<dbReference type="Pfam" id="PF00060">
    <property type="entry name" value="Lig_chan"/>
    <property type="match status" value="1"/>
</dbReference>
<dbReference type="GO" id="GO:0038023">
    <property type="term" value="F:signaling receptor activity"/>
    <property type="evidence" value="ECO:0007669"/>
    <property type="project" value="InterPro"/>
</dbReference>
<dbReference type="InterPro" id="IPR001320">
    <property type="entry name" value="Iontro_rcpt_C"/>
</dbReference>
<dbReference type="Pfam" id="PF10613">
    <property type="entry name" value="Lig_chan-Glu_bd"/>
    <property type="match status" value="1"/>
</dbReference>
<feature type="binding site" evidence="16">
    <location>
        <position position="730"/>
    </location>
    <ligand>
        <name>L-glutamate</name>
        <dbReference type="ChEBI" id="CHEBI:29985"/>
    </ligand>
</feature>
<keyword evidence="8" id="KW-0406">Ion transport</keyword>
<dbReference type="InterPro" id="IPR019594">
    <property type="entry name" value="Glu/Gly-bd"/>
</dbReference>
<evidence type="ECO:0000313" key="25">
    <source>
        <dbReference type="Proteomes" id="UP000051574"/>
    </source>
</evidence>
<evidence type="ECO:0000256" key="1">
    <source>
        <dbReference type="ARBA" id="ARBA00008685"/>
    </source>
</evidence>
<keyword evidence="13" id="KW-1071">Ligand-gated ion channel</keyword>
<protein>
    <submittedName>
        <fullName evidence="24">Uncharacterized protein</fullName>
    </submittedName>
</protein>
<evidence type="ECO:0000256" key="17">
    <source>
        <dbReference type="PIRSR" id="PIRSR601508-2"/>
    </source>
</evidence>
<dbReference type="FunFam" id="1.10.287.70:FF:000010">
    <property type="entry name" value="Putative glutamate receptor ionotropic kainate 1"/>
    <property type="match status" value="1"/>
</dbReference>
<evidence type="ECO:0000256" key="18">
    <source>
        <dbReference type="PIRSR" id="PIRSR601508-3"/>
    </source>
</evidence>
<keyword evidence="25" id="KW-1185">Reference proteome</keyword>
<feature type="site" description="Interaction with the cone snail toxin Con-ikot-ikot" evidence="17">
    <location>
        <position position="776"/>
    </location>
</feature>
<evidence type="ECO:0000256" key="2">
    <source>
        <dbReference type="ARBA" id="ARBA00022448"/>
    </source>
</evidence>
<organism evidence="24 25">
    <name type="scientific">Oryctes borbonicus</name>
    <dbReference type="NCBI Taxonomy" id="1629725"/>
    <lineage>
        <taxon>Eukaryota</taxon>
        <taxon>Metazoa</taxon>
        <taxon>Ecdysozoa</taxon>
        <taxon>Arthropoda</taxon>
        <taxon>Hexapoda</taxon>
        <taxon>Insecta</taxon>
        <taxon>Pterygota</taxon>
        <taxon>Neoptera</taxon>
        <taxon>Endopterygota</taxon>
        <taxon>Coleoptera</taxon>
        <taxon>Polyphaga</taxon>
        <taxon>Scarabaeiformia</taxon>
        <taxon>Scarabaeidae</taxon>
        <taxon>Dynastinae</taxon>
        <taxon>Oryctes</taxon>
    </lineage>
</organism>
<keyword evidence="12" id="KW-0628">Postsynaptic cell membrane</keyword>
<evidence type="ECO:0000256" key="16">
    <source>
        <dbReference type="PIRSR" id="PIRSR601508-1"/>
    </source>
</evidence>
<evidence type="ECO:0000256" key="3">
    <source>
        <dbReference type="ARBA" id="ARBA00022475"/>
    </source>
</evidence>
<evidence type="ECO:0000256" key="20">
    <source>
        <dbReference type="SAM" id="Phobius"/>
    </source>
</evidence>
<dbReference type="SUPFAM" id="SSF53850">
    <property type="entry name" value="Periplasmic binding protein-like II"/>
    <property type="match status" value="1"/>
</dbReference>
<keyword evidence="4 20" id="KW-0812">Transmembrane</keyword>
<keyword evidence="6 20" id="KW-1133">Transmembrane helix</keyword>
<dbReference type="Pfam" id="PF01094">
    <property type="entry name" value="ANF_receptor"/>
    <property type="match status" value="1"/>
</dbReference>
<evidence type="ECO:0000256" key="10">
    <source>
        <dbReference type="ARBA" id="ARBA00023170"/>
    </source>
</evidence>
<feature type="signal peptide" evidence="21">
    <location>
        <begin position="1"/>
        <end position="22"/>
    </location>
</feature>
<dbReference type="GO" id="GO:0015276">
    <property type="term" value="F:ligand-gated monoatomic ion channel activity"/>
    <property type="evidence" value="ECO:0007669"/>
    <property type="project" value="InterPro"/>
</dbReference>
<feature type="transmembrane region" description="Helical" evidence="20">
    <location>
        <begin position="552"/>
        <end position="574"/>
    </location>
</feature>
<evidence type="ECO:0000259" key="23">
    <source>
        <dbReference type="SMART" id="SM00918"/>
    </source>
</evidence>
<feature type="region of interest" description="Disordered" evidence="19">
    <location>
        <begin position="879"/>
        <end position="908"/>
    </location>
</feature>
<name>A0A0T6BGF5_9SCAR</name>
<feature type="disulfide bond" evidence="18">
    <location>
        <begin position="742"/>
        <end position="800"/>
    </location>
</feature>
<dbReference type="InterPro" id="IPR001508">
    <property type="entry name" value="Iono_Glu_rcpt_met"/>
</dbReference>
<dbReference type="Gene3D" id="3.40.190.10">
    <property type="entry name" value="Periplasmic binding protein-like II"/>
    <property type="match status" value="2"/>
</dbReference>
<evidence type="ECO:0000259" key="22">
    <source>
        <dbReference type="SMART" id="SM00079"/>
    </source>
</evidence>
<keyword evidence="14" id="KW-0407">Ion channel</keyword>
<reference evidence="24 25" key="1">
    <citation type="submission" date="2015-09" db="EMBL/GenBank/DDBJ databases">
        <title>Draft genome of the scarab beetle Oryctes borbonicus.</title>
        <authorList>
            <person name="Meyer J.M."/>
            <person name="Markov G.V."/>
            <person name="Baskaran P."/>
            <person name="Herrmann M."/>
            <person name="Sommer R.J."/>
            <person name="Roedelsperger C."/>
        </authorList>
    </citation>
    <scope>NUCLEOTIDE SEQUENCE [LARGE SCALE GENOMIC DNA]</scope>
    <source>
        <strain evidence="24">OB123</strain>
        <tissue evidence="24">Whole animal</tissue>
    </source>
</reference>
<dbReference type="InterPro" id="IPR028082">
    <property type="entry name" value="Peripla_BP_I"/>
</dbReference>
<keyword evidence="2" id="KW-0813">Transport</keyword>
<proteinExistence type="inferred from homology"/>
<feature type="site" description="Crucial to convey clamshell closure to channel opening" evidence="17">
    <location>
        <position position="657"/>
    </location>
</feature>
<gene>
    <name evidence="24" type="ORF">AMK59_2049</name>
</gene>
<evidence type="ECO:0000256" key="4">
    <source>
        <dbReference type="ARBA" id="ARBA00022692"/>
    </source>
</evidence>
<dbReference type="InterPro" id="IPR015683">
    <property type="entry name" value="Ionotropic_Glu_rcpt"/>
</dbReference>
<evidence type="ECO:0000256" key="9">
    <source>
        <dbReference type="ARBA" id="ARBA00023136"/>
    </source>
</evidence>
<dbReference type="Proteomes" id="UP000051574">
    <property type="component" value="Unassembled WGS sequence"/>
</dbReference>
<evidence type="ECO:0000256" key="11">
    <source>
        <dbReference type="ARBA" id="ARBA00023180"/>
    </source>
</evidence>
<feature type="transmembrane region" description="Helical" evidence="20">
    <location>
        <begin position="628"/>
        <end position="648"/>
    </location>
</feature>
<dbReference type="CDD" id="cd13714">
    <property type="entry name" value="PBP2_iGluR_Kainate"/>
    <property type="match status" value="1"/>
</dbReference>
<dbReference type="SMART" id="SM00918">
    <property type="entry name" value="Lig_chan-Glu_bd"/>
    <property type="match status" value="1"/>
</dbReference>
<feature type="binding site" evidence="16">
    <location>
        <position position="679"/>
    </location>
    <ligand>
        <name>L-glutamate</name>
        <dbReference type="ChEBI" id="CHEBI:29985"/>
    </ligand>
</feature>
<comment type="similarity">
    <text evidence="1">Belongs to the glutamate-gated ion channel (TC 1.A.10.1) family.</text>
</comment>
<accession>A0A0T6BGF5</accession>
<keyword evidence="7" id="KW-0770">Synapse</keyword>
<feature type="chain" id="PRO_5006668667" evidence="21">
    <location>
        <begin position="23"/>
        <end position="908"/>
    </location>
</feature>
<evidence type="ECO:0000256" key="12">
    <source>
        <dbReference type="ARBA" id="ARBA00023257"/>
    </source>
</evidence>
<keyword evidence="3" id="KW-1003">Cell membrane</keyword>
<feature type="domain" description="Ionotropic glutamate receptor L-glutamate and glycine-binding" evidence="23">
    <location>
        <begin position="428"/>
        <end position="496"/>
    </location>
</feature>
<evidence type="ECO:0000256" key="21">
    <source>
        <dbReference type="SAM" id="SignalP"/>
    </source>
</evidence>
<comment type="caution">
    <text evidence="24">The sequence shown here is derived from an EMBL/GenBank/DDBJ whole genome shotgun (WGS) entry which is preliminary data.</text>
</comment>
<dbReference type="InterPro" id="IPR001828">
    <property type="entry name" value="ANF_lig-bd_rcpt"/>
</dbReference>
<sequence>MSLKFISVFLVWWLTKAEYVLAIDTYTIGAVFHEDSNEIETAFKCAVKRFNTFNNAIFFKTVIRHVPKENPFAVYEAVCKMLDENKGFAALFGPPSTSVADVVDSIASKIELPNMQMQSPSSLWPEDSSNLYTINVHPNLRNLQKGIAKTVESLQWKTYAILYQDRDSIIRLQEVMKLSSIGKESVLLKKLEPPDYRLVLKEVKRLGYAHIIIDYDSTYLMEILQQAKELGMLEYLYNYFLTSLDAHTLDFNQLDCIANITTITITDTNSKLTYGFAKECSLGRIIPTNSTDIPTTLVKHEPSLMWDAANFFMNAFHELHLTNHQVVRKLTCDGEERGIHSFGLANYMKIRPIPNTITGKINFENDHRSTLTLQVVEIMQGRLRKTAYWSAADPESVTVVRTEKEQQELIDLYIKNTTFVVSSRIGQPYLMYKKPEDPDEVLEGNDAFEGFSMDIIDHIAKMLNFSYKFVLTKNNKYGSFDKEKKTWDGLIKDILDRKAHLAICDLTITQERRSAVDFSLPFMTLGISILYTKPKPQERDIFAFMNPLDIVVWMYILAAYVSITLVMFFLTRLAPGDWENPNPNDPNPEELENIWDLKNASWLILGSTMSQGCDILPKGISSRMGISMWWFLILIISSSYTANLSAFLTTSRMGPTIDNAESLAKQNKIKYGVLNGGSTMAFFKNSNFSTYQRMWAQMSQAKPSVFVNDNAEGVKRVKTTKNQLYAFLMESSSIEYETERDCELKQVGGRLDNKGYGIAMPVNAPFRGSINSCILKMQEDGTLRGFKEKWWKQMHGGGACKNEPEASSSDMKLALDNIGGVFVVVFFGVAIACILALAEFFWNVHTISVEERKSHKEVTMNEFKFFLSVWKTKKRNYKASKSHGSLSNMTDSITIKSKSNGSLQPKED</sequence>
<dbReference type="SUPFAM" id="SSF53822">
    <property type="entry name" value="Periplasmic binding protein-like I"/>
    <property type="match status" value="1"/>
</dbReference>
<dbReference type="PRINTS" id="PR00177">
    <property type="entry name" value="NMDARECEPTOR"/>
</dbReference>
<dbReference type="FunFam" id="3.40.190.10:FF:000178">
    <property type="entry name" value="Glutamate receptor subunit"/>
    <property type="match status" value="1"/>
</dbReference>
<keyword evidence="9 20" id="KW-0472">Membrane</keyword>
<dbReference type="Gene3D" id="3.40.50.2300">
    <property type="match status" value="2"/>
</dbReference>
<evidence type="ECO:0000256" key="5">
    <source>
        <dbReference type="ARBA" id="ARBA00022729"/>
    </source>
</evidence>
<comment type="subcellular location">
    <subcellularLocation>
        <location evidence="15">Postsynaptic cell membrane</location>
        <topology evidence="15">Multi-pass membrane protein</topology>
    </subcellularLocation>
</comment>
<evidence type="ECO:0000256" key="7">
    <source>
        <dbReference type="ARBA" id="ARBA00023018"/>
    </source>
</evidence>
<keyword evidence="11" id="KW-0325">Glycoprotein</keyword>
<dbReference type="FunFam" id="3.40.190.10:FF:000060">
    <property type="entry name" value="Glutamate receptor ionotropic, kainate 1"/>
    <property type="match status" value="1"/>
</dbReference>
<feature type="transmembrane region" description="Helical" evidence="20">
    <location>
        <begin position="818"/>
        <end position="842"/>
    </location>
</feature>
<feature type="binding site" evidence="16">
    <location>
        <position position="512"/>
    </location>
    <ligand>
        <name>L-glutamate</name>
        <dbReference type="ChEBI" id="CHEBI:29985"/>
    </ligand>
</feature>
<evidence type="ECO:0000256" key="13">
    <source>
        <dbReference type="ARBA" id="ARBA00023286"/>
    </source>
</evidence>
<evidence type="ECO:0000313" key="24">
    <source>
        <dbReference type="EMBL" id="KRT86253.1"/>
    </source>
</evidence>
<evidence type="ECO:0000256" key="8">
    <source>
        <dbReference type="ARBA" id="ARBA00023065"/>
    </source>
</evidence>
<feature type="transmembrane region" description="Helical" evidence="20">
    <location>
        <begin position="514"/>
        <end position="531"/>
    </location>
</feature>
<dbReference type="OrthoDB" id="5984008at2759"/>
<dbReference type="EMBL" id="LJIG01000687">
    <property type="protein sequence ID" value="KRT86253.1"/>
    <property type="molecule type" value="Genomic_DNA"/>
</dbReference>
<keyword evidence="5 21" id="KW-0732">Signal</keyword>
<dbReference type="GO" id="GO:0045211">
    <property type="term" value="C:postsynaptic membrane"/>
    <property type="evidence" value="ECO:0007669"/>
    <property type="project" value="UniProtKB-SubCell"/>
</dbReference>
<evidence type="ECO:0000256" key="6">
    <source>
        <dbReference type="ARBA" id="ARBA00022989"/>
    </source>
</evidence>
<evidence type="ECO:0000256" key="19">
    <source>
        <dbReference type="SAM" id="MobiDB-lite"/>
    </source>
</evidence>
<feature type="binding site" evidence="16">
    <location>
        <position position="678"/>
    </location>
    <ligand>
        <name>L-glutamate</name>
        <dbReference type="ChEBI" id="CHEBI:29985"/>
    </ligand>
</feature>
<feature type="binding site" evidence="16">
    <location>
        <position position="507"/>
    </location>
    <ligand>
        <name>L-glutamate</name>
        <dbReference type="ChEBI" id="CHEBI:29985"/>
    </ligand>
</feature>
<keyword evidence="18" id="KW-1015">Disulfide bond</keyword>
<feature type="compositionally biased region" description="Polar residues" evidence="19">
    <location>
        <begin position="882"/>
        <end position="908"/>
    </location>
</feature>
<keyword evidence="10" id="KW-0675">Receptor</keyword>
<dbReference type="CDD" id="cd06382">
    <property type="entry name" value="PBP1_iGluR_Kainate"/>
    <property type="match status" value="1"/>
</dbReference>
<evidence type="ECO:0000256" key="15">
    <source>
        <dbReference type="ARBA" id="ARBA00034104"/>
    </source>
</evidence>
<dbReference type="AlphaFoldDB" id="A0A0T6BGF5"/>